<dbReference type="AlphaFoldDB" id="A0A521CDR3"/>
<dbReference type="GO" id="GO:0005524">
    <property type="term" value="F:ATP binding"/>
    <property type="evidence" value="ECO:0007669"/>
    <property type="project" value="InterPro"/>
</dbReference>
<dbReference type="Pfam" id="PF01695">
    <property type="entry name" value="IstB_IS21"/>
    <property type="match status" value="1"/>
</dbReference>
<dbReference type="SUPFAM" id="SSF52540">
    <property type="entry name" value="P-loop containing nucleoside triphosphate hydrolases"/>
    <property type="match status" value="1"/>
</dbReference>
<dbReference type="OrthoDB" id="9776217at2"/>
<evidence type="ECO:0000313" key="3">
    <source>
        <dbReference type="Proteomes" id="UP000317315"/>
    </source>
</evidence>
<gene>
    <name evidence="2" type="ORF">SAMN06269117_11214</name>
</gene>
<dbReference type="InterPro" id="IPR027417">
    <property type="entry name" value="P-loop_NTPase"/>
</dbReference>
<dbReference type="EMBL" id="FXTM01000012">
    <property type="protein sequence ID" value="SMO57505.1"/>
    <property type="molecule type" value="Genomic_DNA"/>
</dbReference>
<dbReference type="GO" id="GO:0006260">
    <property type="term" value="P:DNA replication"/>
    <property type="evidence" value="ECO:0007669"/>
    <property type="project" value="TreeGrafter"/>
</dbReference>
<dbReference type="RefSeq" id="WP_142935501.1">
    <property type="nucleotide sequence ID" value="NZ_FXTM01000012.1"/>
</dbReference>
<dbReference type="InterPro" id="IPR003593">
    <property type="entry name" value="AAA+_ATPase"/>
</dbReference>
<keyword evidence="3" id="KW-1185">Reference proteome</keyword>
<feature type="domain" description="AAA+ ATPase" evidence="1">
    <location>
        <begin position="78"/>
        <end position="208"/>
    </location>
</feature>
<evidence type="ECO:0000313" key="2">
    <source>
        <dbReference type="EMBL" id="SMO57505.1"/>
    </source>
</evidence>
<accession>A0A521CDR3</accession>
<evidence type="ECO:0000259" key="1">
    <source>
        <dbReference type="SMART" id="SM00382"/>
    </source>
</evidence>
<reference evidence="2 3" key="1">
    <citation type="submission" date="2017-05" db="EMBL/GenBank/DDBJ databases">
        <authorList>
            <person name="Varghese N."/>
            <person name="Submissions S."/>
        </authorList>
    </citation>
    <scope>NUCLEOTIDE SEQUENCE [LARGE SCALE GENOMIC DNA]</scope>
    <source>
        <strain evidence="2 3">DSM 16304</strain>
    </source>
</reference>
<organism evidence="2 3">
    <name type="scientific">Balnearium lithotrophicum</name>
    <dbReference type="NCBI Taxonomy" id="223788"/>
    <lineage>
        <taxon>Bacteria</taxon>
        <taxon>Pseudomonadati</taxon>
        <taxon>Aquificota</taxon>
        <taxon>Aquificia</taxon>
        <taxon>Desulfurobacteriales</taxon>
        <taxon>Desulfurobacteriaceae</taxon>
        <taxon>Balnearium</taxon>
    </lineage>
</organism>
<protein>
    <submittedName>
        <fullName evidence="2">DNA replication protein DnaC</fullName>
    </submittedName>
</protein>
<dbReference type="PANTHER" id="PTHR30050">
    <property type="entry name" value="CHROMOSOMAL REPLICATION INITIATOR PROTEIN DNAA"/>
    <property type="match status" value="1"/>
</dbReference>
<sequence length="226" mass="26267">MECQICKGTGWVIEEVRGKRFARRCRCQFKKFSKEFLASSGIPRRYRKCRFKNYQPQNQYQFRALKVCKEFFFQFPFVSKGILLYGPPGTGKTHLAVATLQNIIEFKGLRGIFCDFRGLLLDLKSSYESRTSSSEILDSVRKVPLLILDDVGAERNTDWAKDILSEIVNYRYTQSLPTVITTNLRFDTYSSDSFLAKFDERTESRLYDMCQIVKVEGDDRRKAAGF</sequence>
<dbReference type="SMART" id="SM00382">
    <property type="entry name" value="AAA"/>
    <property type="match status" value="1"/>
</dbReference>
<dbReference type="Gene3D" id="3.40.50.300">
    <property type="entry name" value="P-loop containing nucleotide triphosphate hydrolases"/>
    <property type="match status" value="1"/>
</dbReference>
<dbReference type="InterPro" id="IPR002611">
    <property type="entry name" value="IstB_ATP-bd"/>
</dbReference>
<dbReference type="Proteomes" id="UP000317315">
    <property type="component" value="Unassembled WGS sequence"/>
</dbReference>
<name>A0A521CDR3_9BACT</name>
<proteinExistence type="predicted"/>
<dbReference type="CDD" id="cd00009">
    <property type="entry name" value="AAA"/>
    <property type="match status" value="1"/>
</dbReference>
<dbReference type="PANTHER" id="PTHR30050:SF4">
    <property type="entry name" value="ATP-BINDING PROTEIN RV3427C IN INSERTION SEQUENCE-RELATED"/>
    <property type="match status" value="1"/>
</dbReference>